<evidence type="ECO:0000256" key="5">
    <source>
        <dbReference type="ARBA" id="ARBA00022679"/>
    </source>
</evidence>
<keyword evidence="6 10" id="KW-0812">Transmembrane</keyword>
<evidence type="ECO:0000256" key="2">
    <source>
        <dbReference type="ARBA" id="ARBA00004141"/>
    </source>
</evidence>
<dbReference type="CDD" id="cd00082">
    <property type="entry name" value="HisKA"/>
    <property type="match status" value="1"/>
</dbReference>
<dbReference type="GO" id="GO:0016020">
    <property type="term" value="C:membrane"/>
    <property type="evidence" value="ECO:0007669"/>
    <property type="project" value="UniProtKB-SubCell"/>
</dbReference>
<accession>A0A9D1CFF6</accession>
<dbReference type="InterPro" id="IPR036890">
    <property type="entry name" value="HATPase_C_sf"/>
</dbReference>
<dbReference type="Gene3D" id="1.10.287.130">
    <property type="match status" value="1"/>
</dbReference>
<dbReference type="PROSITE" id="PS50885">
    <property type="entry name" value="HAMP"/>
    <property type="match status" value="1"/>
</dbReference>
<dbReference type="InterPro" id="IPR036097">
    <property type="entry name" value="HisK_dim/P_sf"/>
</dbReference>
<keyword evidence="8 10" id="KW-1133">Transmembrane helix</keyword>
<dbReference type="PRINTS" id="PR00344">
    <property type="entry name" value="BCTRLSENSOR"/>
</dbReference>
<dbReference type="EMBL" id="DQVE01000047">
    <property type="protein sequence ID" value="HIP98589.1"/>
    <property type="molecule type" value="Genomic_DNA"/>
</dbReference>
<dbReference type="Gene3D" id="6.10.340.10">
    <property type="match status" value="1"/>
</dbReference>
<dbReference type="CDD" id="cd06225">
    <property type="entry name" value="HAMP"/>
    <property type="match status" value="1"/>
</dbReference>
<comment type="subcellular location">
    <subcellularLocation>
        <location evidence="2">Membrane</location>
        <topology evidence="2">Multi-pass membrane protein</topology>
    </subcellularLocation>
</comment>
<dbReference type="Gene3D" id="3.30.565.10">
    <property type="entry name" value="Histidine kinase-like ATPase, C-terminal domain"/>
    <property type="match status" value="1"/>
</dbReference>
<evidence type="ECO:0000313" key="14">
    <source>
        <dbReference type="Proteomes" id="UP000606463"/>
    </source>
</evidence>
<evidence type="ECO:0000256" key="1">
    <source>
        <dbReference type="ARBA" id="ARBA00000085"/>
    </source>
</evidence>
<name>A0A9D1CFF6_AQUAO</name>
<evidence type="ECO:0000256" key="4">
    <source>
        <dbReference type="ARBA" id="ARBA00022553"/>
    </source>
</evidence>
<evidence type="ECO:0000256" key="9">
    <source>
        <dbReference type="ARBA" id="ARBA00023136"/>
    </source>
</evidence>
<dbReference type="InterPro" id="IPR003594">
    <property type="entry name" value="HATPase_dom"/>
</dbReference>
<dbReference type="CDD" id="cd00075">
    <property type="entry name" value="HATPase"/>
    <property type="match status" value="1"/>
</dbReference>
<feature type="domain" description="HAMP" evidence="12">
    <location>
        <begin position="186"/>
        <end position="243"/>
    </location>
</feature>
<keyword evidence="9 10" id="KW-0472">Membrane</keyword>
<dbReference type="InterPro" id="IPR050398">
    <property type="entry name" value="HssS/ArlS-like"/>
</dbReference>
<dbReference type="SMART" id="SM00388">
    <property type="entry name" value="HisKA"/>
    <property type="match status" value="1"/>
</dbReference>
<dbReference type="AlphaFoldDB" id="A0A9D1CFF6"/>
<gene>
    <name evidence="13" type="ORF">EYH37_04415</name>
</gene>
<feature type="transmembrane region" description="Helical" evidence="10">
    <location>
        <begin position="158"/>
        <end position="185"/>
    </location>
</feature>
<dbReference type="Pfam" id="PF00672">
    <property type="entry name" value="HAMP"/>
    <property type="match status" value="1"/>
</dbReference>
<evidence type="ECO:0000259" key="11">
    <source>
        <dbReference type="PROSITE" id="PS50109"/>
    </source>
</evidence>
<dbReference type="SMART" id="SM00304">
    <property type="entry name" value="HAMP"/>
    <property type="match status" value="1"/>
</dbReference>
<dbReference type="GO" id="GO:0000155">
    <property type="term" value="F:phosphorelay sensor kinase activity"/>
    <property type="evidence" value="ECO:0007669"/>
    <property type="project" value="InterPro"/>
</dbReference>
<sequence length="560" mass="64564">MYKLALFTFLSIVTLVGVNVLILEHLRDFKFSDLAPILLWINFNLLLILILLSVFVKKFYKEWRQESSPLKGKIFAFLLGIIGIPYVLITALAIGGKASYLRVFTDKTLKEIVIYADKLQRELNNLPPKEKEKLFKDLEHFKESVSTVRKIIRKQKVVLINFLLFFTLFFLVILIAAISFASWLAGAISSFIEELTKVTKEVAKGKFDVKLSEKEFPFSGLKELKELAQSFNEMVKSVGEAFKRLERDKILFEKIFQKVSTGVALFDNKDKELIKANEGYLKHFKFSNLEKLRRWVNGRDTLRYEELNIGRLTLVIIEDLMPFVINKRYRAWKEMAMGLAHDIKNPLNNILVNLSYLEYLLDRYGADGDCNLDELKKEFKGKFSSIERQINYISTLLDRFNEFATGEGELKREVFSLKELLFEVKRANERENCHIFIEGDNLFLKANRNSLKRVFENLIKNSCEAIESSGRKNGVVRIRVKGNLIHIEDNGPGIPPDKVESIFLPFTSSKKGSGRGLGLFIVKKIIEEHGWNIRLMPPEEGKGAHFVIKVNPSDIVKKYP</sequence>
<dbReference type="SMART" id="SM00387">
    <property type="entry name" value="HATPase_c"/>
    <property type="match status" value="1"/>
</dbReference>
<dbReference type="Pfam" id="PF00512">
    <property type="entry name" value="HisKA"/>
    <property type="match status" value="1"/>
</dbReference>
<dbReference type="InterPro" id="IPR003660">
    <property type="entry name" value="HAMP_dom"/>
</dbReference>
<feature type="transmembrane region" description="Helical" evidence="10">
    <location>
        <begin position="35"/>
        <end position="54"/>
    </location>
</feature>
<evidence type="ECO:0000256" key="6">
    <source>
        <dbReference type="ARBA" id="ARBA00022692"/>
    </source>
</evidence>
<keyword evidence="5" id="KW-0808">Transferase</keyword>
<evidence type="ECO:0000259" key="12">
    <source>
        <dbReference type="PROSITE" id="PS50885"/>
    </source>
</evidence>
<evidence type="ECO:0000256" key="3">
    <source>
        <dbReference type="ARBA" id="ARBA00012438"/>
    </source>
</evidence>
<organism evidence="13 14">
    <name type="scientific">Aquifex aeolicus</name>
    <dbReference type="NCBI Taxonomy" id="63363"/>
    <lineage>
        <taxon>Bacteria</taxon>
        <taxon>Pseudomonadati</taxon>
        <taxon>Aquificota</taxon>
        <taxon>Aquificia</taxon>
        <taxon>Aquificales</taxon>
        <taxon>Aquificaceae</taxon>
        <taxon>Aquifex</taxon>
    </lineage>
</organism>
<comment type="caution">
    <text evidence="13">The sequence shown here is derived from an EMBL/GenBank/DDBJ whole genome shotgun (WGS) entry which is preliminary data.</text>
</comment>
<dbReference type="InterPro" id="IPR003661">
    <property type="entry name" value="HisK_dim/P_dom"/>
</dbReference>
<reference evidence="13" key="1">
    <citation type="journal article" date="2020" name="ISME J.">
        <title>Gammaproteobacteria mediating utilization of methyl-, sulfur- and petroleum organic compounds in deep ocean hydrothermal plumes.</title>
        <authorList>
            <person name="Zhou Z."/>
            <person name="Liu Y."/>
            <person name="Pan J."/>
            <person name="Cron B.R."/>
            <person name="Toner B.M."/>
            <person name="Anantharaman K."/>
            <person name="Breier J.A."/>
            <person name="Dick G.J."/>
            <person name="Li M."/>
        </authorList>
    </citation>
    <scope>NUCLEOTIDE SEQUENCE</scope>
    <source>
        <strain evidence="13">SZUA-1501</strain>
    </source>
</reference>
<dbReference type="SUPFAM" id="SSF47384">
    <property type="entry name" value="Homodimeric domain of signal transducing histidine kinase"/>
    <property type="match status" value="1"/>
</dbReference>
<dbReference type="EC" id="2.7.13.3" evidence="3"/>
<protein>
    <recommendedName>
        <fullName evidence="3">histidine kinase</fullName>
        <ecNumber evidence="3">2.7.13.3</ecNumber>
    </recommendedName>
</protein>
<evidence type="ECO:0000256" key="7">
    <source>
        <dbReference type="ARBA" id="ARBA00022777"/>
    </source>
</evidence>
<evidence type="ECO:0000256" key="10">
    <source>
        <dbReference type="SAM" id="Phobius"/>
    </source>
</evidence>
<dbReference type="PANTHER" id="PTHR45528:SF9">
    <property type="entry name" value="SENSOR HISTIDINE KINASE YBDK"/>
    <property type="match status" value="1"/>
</dbReference>
<comment type="catalytic activity">
    <reaction evidence="1">
        <text>ATP + protein L-histidine = ADP + protein N-phospho-L-histidine.</text>
        <dbReference type="EC" id="2.7.13.3"/>
    </reaction>
</comment>
<dbReference type="PROSITE" id="PS50109">
    <property type="entry name" value="HIS_KIN"/>
    <property type="match status" value="1"/>
</dbReference>
<dbReference type="PANTHER" id="PTHR45528">
    <property type="entry name" value="SENSOR HISTIDINE KINASE CPXA"/>
    <property type="match status" value="1"/>
</dbReference>
<dbReference type="Proteomes" id="UP000606463">
    <property type="component" value="Unassembled WGS sequence"/>
</dbReference>
<dbReference type="Pfam" id="PF02518">
    <property type="entry name" value="HATPase_c"/>
    <property type="match status" value="1"/>
</dbReference>
<keyword evidence="7" id="KW-0418">Kinase</keyword>
<dbReference type="InterPro" id="IPR005467">
    <property type="entry name" value="His_kinase_dom"/>
</dbReference>
<evidence type="ECO:0000313" key="13">
    <source>
        <dbReference type="EMBL" id="HIP98589.1"/>
    </source>
</evidence>
<evidence type="ECO:0000256" key="8">
    <source>
        <dbReference type="ARBA" id="ARBA00022989"/>
    </source>
</evidence>
<dbReference type="SUPFAM" id="SSF55874">
    <property type="entry name" value="ATPase domain of HSP90 chaperone/DNA topoisomerase II/histidine kinase"/>
    <property type="match status" value="1"/>
</dbReference>
<proteinExistence type="predicted"/>
<feature type="transmembrane region" description="Helical" evidence="10">
    <location>
        <begin position="6"/>
        <end position="23"/>
    </location>
</feature>
<dbReference type="InterPro" id="IPR004358">
    <property type="entry name" value="Sig_transdc_His_kin-like_C"/>
</dbReference>
<feature type="domain" description="Histidine kinase" evidence="11">
    <location>
        <begin position="338"/>
        <end position="554"/>
    </location>
</feature>
<feature type="transmembrane region" description="Helical" evidence="10">
    <location>
        <begin position="74"/>
        <end position="94"/>
    </location>
</feature>
<keyword evidence="4" id="KW-0597">Phosphoprotein</keyword>